<dbReference type="EMBL" id="SNRW01006800">
    <property type="protein sequence ID" value="KAA6382407.1"/>
    <property type="molecule type" value="Genomic_DNA"/>
</dbReference>
<protein>
    <recommendedName>
        <fullName evidence="3">Right handed beta helix domain-containing protein</fullName>
    </recommendedName>
</protein>
<comment type="caution">
    <text evidence="1">The sequence shown here is derived from an EMBL/GenBank/DDBJ whole genome shotgun (WGS) entry which is preliminary data.</text>
</comment>
<dbReference type="OrthoDB" id="10691743at2759"/>
<proteinExistence type="predicted"/>
<dbReference type="AlphaFoldDB" id="A0A5J4VIE5"/>
<accession>A0A5J4VIE5</accession>
<dbReference type="PANTHER" id="PTHR11319:SF35">
    <property type="entry name" value="OUTER MEMBRANE PROTEIN PMPC-RELATED"/>
    <property type="match status" value="1"/>
</dbReference>
<reference evidence="1 2" key="1">
    <citation type="submission" date="2019-03" db="EMBL/GenBank/DDBJ databases">
        <title>Single cell metagenomics reveals metabolic interactions within the superorganism composed of flagellate Streblomastix strix and complex community of Bacteroidetes bacteria on its surface.</title>
        <authorList>
            <person name="Treitli S.C."/>
            <person name="Kolisko M."/>
            <person name="Husnik F."/>
            <person name="Keeling P."/>
            <person name="Hampl V."/>
        </authorList>
    </citation>
    <scope>NUCLEOTIDE SEQUENCE [LARGE SCALE GENOMIC DNA]</scope>
    <source>
        <strain evidence="1">ST1C</strain>
    </source>
</reference>
<sequence length="664" mass="72910">MKNSPKESGVDANDCSSSNPCKTLNANTIAINLNTENDFNVYIYDKTTLTSTFSISRASPARRFAKDSTSPSSFGNLIINTTLSYFYVIGSILFEQVNFVVSPGGYNNGTTSVVNINDCNFENIKRYNNESTAYGGVVGVRLDNSWSSFNLKNCNFTNCEADSLGITYGGAIFLSLTKGAQLSISNSTFTGCKSRYQGGSIYAEIYTGSIFTIDQQSSFIDCIGRYGGGISAQIYSADTQLSLIDGIQFKGCYANSSGGGCYIQTEEQSVVLINNAQFEDCSTSIDGIGGGIWLYMYDNQAQQVINGTSFNNCQAGNGGGMYIQCRGINLLEVTNTEMIKCIAQNGGGIYCMANSTMSYLDITSSNLNIYECSAAQGGGIFILLQLQLSNDVKNLQITSSNQILIDNCSASKSGGGMYCELNYNSQVSINNMAINECRSHNGGGIYIYISFTEHTQFIINDVLIQGCQVVLNQSLSNPTGYGGGIMLVGSGDYNASSNGLDFRRLKIYDNTASNGGQSLYVVMSKLQEWCQYGNKGEFVKGNYSDQDSNENELEGVPIDFTTFNSLSIDKINQQQHFLEEFWNHELYCLKLTGKSTDECPCEDENDPREECNIIDIEQSDIDEQKEVDQPTLQSRFPCDNNHLMLLLQISFKKIKRITKKKKRN</sequence>
<dbReference type="InterPro" id="IPR011050">
    <property type="entry name" value="Pectin_lyase_fold/virulence"/>
</dbReference>
<evidence type="ECO:0008006" key="3">
    <source>
        <dbReference type="Google" id="ProtNLM"/>
    </source>
</evidence>
<name>A0A5J4VIE5_9EUKA</name>
<dbReference type="Proteomes" id="UP000324800">
    <property type="component" value="Unassembled WGS sequence"/>
</dbReference>
<organism evidence="1 2">
    <name type="scientific">Streblomastix strix</name>
    <dbReference type="NCBI Taxonomy" id="222440"/>
    <lineage>
        <taxon>Eukaryota</taxon>
        <taxon>Metamonada</taxon>
        <taxon>Preaxostyla</taxon>
        <taxon>Oxymonadida</taxon>
        <taxon>Streblomastigidae</taxon>
        <taxon>Streblomastix</taxon>
    </lineage>
</organism>
<evidence type="ECO:0000313" key="1">
    <source>
        <dbReference type="EMBL" id="KAA6382407.1"/>
    </source>
</evidence>
<dbReference type="PANTHER" id="PTHR11319">
    <property type="entry name" value="G PROTEIN-COUPLED RECEPTOR-RELATED"/>
    <property type="match status" value="1"/>
</dbReference>
<evidence type="ECO:0000313" key="2">
    <source>
        <dbReference type="Proteomes" id="UP000324800"/>
    </source>
</evidence>
<dbReference type="SUPFAM" id="SSF51126">
    <property type="entry name" value="Pectin lyase-like"/>
    <property type="match status" value="1"/>
</dbReference>
<gene>
    <name evidence="1" type="ORF">EZS28_022066</name>
</gene>